<dbReference type="PANTHER" id="PTHR40469:SF2">
    <property type="entry name" value="GALACTOSE-BINDING DOMAIN-LIKE SUPERFAMILY PROTEIN"/>
    <property type="match status" value="1"/>
</dbReference>
<proteinExistence type="predicted"/>
<keyword evidence="3" id="KW-1185">Reference proteome</keyword>
<name>A0ABW0VWA1_9BACL</name>
<dbReference type="InterPro" id="IPR029010">
    <property type="entry name" value="ThuA-like"/>
</dbReference>
<dbReference type="SUPFAM" id="SSF52317">
    <property type="entry name" value="Class I glutamine amidotransferase-like"/>
    <property type="match status" value="1"/>
</dbReference>
<evidence type="ECO:0000313" key="2">
    <source>
        <dbReference type="EMBL" id="MFC5650160.1"/>
    </source>
</evidence>
<comment type="caution">
    <text evidence="2">The sequence shown here is derived from an EMBL/GenBank/DDBJ whole genome shotgun (WGS) entry which is preliminary data.</text>
</comment>
<feature type="domain" description="ThuA-like" evidence="1">
    <location>
        <begin position="35"/>
        <end position="209"/>
    </location>
</feature>
<accession>A0ABW0VWA1</accession>
<protein>
    <submittedName>
        <fullName evidence="2">ThuA domain-containing protein</fullName>
    </submittedName>
</protein>
<evidence type="ECO:0000259" key="1">
    <source>
        <dbReference type="Pfam" id="PF06283"/>
    </source>
</evidence>
<reference evidence="3" key="1">
    <citation type="journal article" date="2019" name="Int. J. Syst. Evol. Microbiol.">
        <title>The Global Catalogue of Microorganisms (GCM) 10K type strain sequencing project: providing services to taxonomists for standard genome sequencing and annotation.</title>
        <authorList>
            <consortium name="The Broad Institute Genomics Platform"/>
            <consortium name="The Broad Institute Genome Sequencing Center for Infectious Disease"/>
            <person name="Wu L."/>
            <person name="Ma J."/>
        </authorList>
    </citation>
    <scope>NUCLEOTIDE SEQUENCE [LARGE SCALE GENOMIC DNA]</scope>
    <source>
        <strain evidence="3">CGMCC 1.3240</strain>
    </source>
</reference>
<dbReference type="EMBL" id="JBHSOW010000046">
    <property type="protein sequence ID" value="MFC5650160.1"/>
    <property type="molecule type" value="Genomic_DNA"/>
</dbReference>
<evidence type="ECO:0000313" key="3">
    <source>
        <dbReference type="Proteomes" id="UP001596047"/>
    </source>
</evidence>
<dbReference type="InterPro" id="IPR029062">
    <property type="entry name" value="Class_I_gatase-like"/>
</dbReference>
<dbReference type="Gene3D" id="3.40.50.880">
    <property type="match status" value="1"/>
</dbReference>
<dbReference type="PANTHER" id="PTHR40469">
    <property type="entry name" value="SECRETED GLYCOSYL HYDROLASE"/>
    <property type="match status" value="1"/>
</dbReference>
<gene>
    <name evidence="2" type="ORF">ACFPYJ_13700</name>
</gene>
<sequence>MVNKHAIVLGDNGDRAPYHPLVSIESELRSILGDNYVLDSTEDYNVLSTEKLNRYDLFISCTDCFRGEVADEQITGLLSYVSAGGKLLVIHNGISLQVREEFSKMVGARFTGHPPYQLLNFHPTAADHPIMQGTRPFSMEDEPYLFQFHSPLKDDLTILLSYTLDGEIKPAAWTASYGKGRFVYLMPGHSLPSFQQEAYRTLIRSSADWLVSLE</sequence>
<organism evidence="2 3">
    <name type="scientific">Paenibacillus solisilvae</name>
    <dbReference type="NCBI Taxonomy" id="2486751"/>
    <lineage>
        <taxon>Bacteria</taxon>
        <taxon>Bacillati</taxon>
        <taxon>Bacillota</taxon>
        <taxon>Bacilli</taxon>
        <taxon>Bacillales</taxon>
        <taxon>Paenibacillaceae</taxon>
        <taxon>Paenibacillus</taxon>
    </lineage>
</organism>
<dbReference type="Proteomes" id="UP001596047">
    <property type="component" value="Unassembled WGS sequence"/>
</dbReference>
<dbReference type="RefSeq" id="WP_379188715.1">
    <property type="nucleotide sequence ID" value="NZ_JBHSOW010000046.1"/>
</dbReference>
<dbReference type="Pfam" id="PF06283">
    <property type="entry name" value="ThuA"/>
    <property type="match status" value="1"/>
</dbReference>